<feature type="compositionally biased region" description="Polar residues" evidence="1">
    <location>
        <begin position="338"/>
        <end position="355"/>
    </location>
</feature>
<dbReference type="Proteomes" id="UP001141327">
    <property type="component" value="Unassembled WGS sequence"/>
</dbReference>
<evidence type="ECO:0000256" key="1">
    <source>
        <dbReference type="SAM" id="MobiDB-lite"/>
    </source>
</evidence>
<keyword evidence="3" id="KW-1185">Reference proteome</keyword>
<dbReference type="EMBL" id="JAPMOS010000035">
    <property type="protein sequence ID" value="KAJ4458022.1"/>
    <property type="molecule type" value="Genomic_DNA"/>
</dbReference>
<gene>
    <name evidence="2" type="ORF">PAPYR_6280</name>
</gene>
<evidence type="ECO:0000313" key="3">
    <source>
        <dbReference type="Proteomes" id="UP001141327"/>
    </source>
</evidence>
<sequence>MCAKTVHAGIGQLHRGCTPQQVKAEQLEMDPSTPVPPPVPVPAQPQVPIFSIGAILLDEMTMPMTALGNRSEVPNTEESSISTLRSSRNIALLCQSLVKVLSEGPQTRDALASITGFARQRVCTVLSVYKALGLIRESQRRIINAHPGGGTRPNWKQGGAIEWNEPQVRMLQHICFYQRKLIEIRRQRRILRAEEARFLQLVKKRYQVSQNPDAKRPEVPVPSPVNMAVALAGEARPSLSPAAAAAAQRLFTYAAKPTGPMVPFNSAFVSIPRAPALSTIPLPAVMPPAPFSFTHPPLPATSVTIPVPVTAPAPAPSVEGPPSSPAVTPSCLFPTASEAPTPTGSTTPVCSPSAPATPTCSNAASAIALAVAGGDSAPMVVETQ</sequence>
<accession>A0ABQ8UFH3</accession>
<comment type="caution">
    <text evidence="2">The sequence shown here is derived from an EMBL/GenBank/DDBJ whole genome shotgun (WGS) entry which is preliminary data.</text>
</comment>
<organism evidence="2 3">
    <name type="scientific">Paratrimastix pyriformis</name>
    <dbReference type="NCBI Taxonomy" id="342808"/>
    <lineage>
        <taxon>Eukaryota</taxon>
        <taxon>Metamonada</taxon>
        <taxon>Preaxostyla</taxon>
        <taxon>Paratrimastigidae</taxon>
        <taxon>Paratrimastix</taxon>
    </lineage>
</organism>
<evidence type="ECO:0000313" key="2">
    <source>
        <dbReference type="EMBL" id="KAJ4458022.1"/>
    </source>
</evidence>
<feature type="region of interest" description="Disordered" evidence="1">
    <location>
        <begin position="314"/>
        <end position="355"/>
    </location>
</feature>
<protein>
    <submittedName>
        <fullName evidence="2">Uncharacterized protein</fullName>
    </submittedName>
</protein>
<name>A0ABQ8UFH3_9EUKA</name>
<proteinExistence type="predicted"/>
<reference evidence="2" key="1">
    <citation type="journal article" date="2022" name="bioRxiv">
        <title>Genomics of Preaxostyla Flagellates Illuminates Evolutionary Transitions and the Path Towards Mitochondrial Loss.</title>
        <authorList>
            <person name="Novak L.V.F."/>
            <person name="Treitli S.C."/>
            <person name="Pyrih J."/>
            <person name="Halakuc P."/>
            <person name="Pipaliya S.V."/>
            <person name="Vacek V."/>
            <person name="Brzon O."/>
            <person name="Soukal P."/>
            <person name="Eme L."/>
            <person name="Dacks J.B."/>
            <person name="Karnkowska A."/>
            <person name="Elias M."/>
            <person name="Hampl V."/>
        </authorList>
    </citation>
    <scope>NUCLEOTIDE SEQUENCE</scope>
    <source>
        <strain evidence="2">RCP-MX</strain>
    </source>
</reference>